<reference evidence="11 12" key="1">
    <citation type="submission" date="2017-10" db="EMBL/GenBank/DDBJ databases">
        <title>Comparative genomics in systemic dimorphic fungi from Ajellomycetaceae.</title>
        <authorList>
            <person name="Munoz J.F."/>
            <person name="Mcewen J.G."/>
            <person name="Clay O.K."/>
            <person name="Cuomo C.A."/>
        </authorList>
    </citation>
    <scope>NUCLEOTIDE SEQUENCE [LARGE SCALE GENOMIC DNA]</scope>
    <source>
        <strain evidence="11 12">UAMH7299</strain>
    </source>
</reference>
<comment type="subcellular location">
    <subcellularLocation>
        <location evidence="1">Nucleus</location>
        <location evidence="1">Nucleolus</location>
    </subcellularLocation>
</comment>
<feature type="binding site" evidence="8">
    <location>
        <position position="33"/>
    </location>
    <ligand>
        <name>Zn(2+)</name>
        <dbReference type="ChEBI" id="CHEBI:29105"/>
        <label>1</label>
    </ligand>
</feature>
<protein>
    <recommendedName>
        <fullName evidence="7">DNA-directed RNA polymerase subunit</fullName>
    </recommendedName>
</protein>
<feature type="domain" description="TFIIS-type" evidence="10">
    <location>
        <begin position="79"/>
        <end position="118"/>
    </location>
</feature>
<dbReference type="SMART" id="SM00440">
    <property type="entry name" value="ZnF_C2C2"/>
    <property type="match status" value="1"/>
</dbReference>
<dbReference type="InterPro" id="IPR034004">
    <property type="entry name" value="Zn_ribbon_RPA12_C"/>
</dbReference>
<feature type="binding site" evidence="8">
    <location>
        <position position="83"/>
    </location>
    <ligand>
        <name>Zn(2+)</name>
        <dbReference type="ChEBI" id="CHEBI:29105"/>
        <label>2</label>
    </ligand>
</feature>
<keyword evidence="4 9" id="KW-0863">Zinc-finger</keyword>
<evidence type="ECO:0000256" key="4">
    <source>
        <dbReference type="ARBA" id="ARBA00022771"/>
    </source>
</evidence>
<evidence type="ECO:0000256" key="8">
    <source>
        <dbReference type="PIRSR" id="PIRSR005586-1"/>
    </source>
</evidence>
<feature type="binding site" evidence="8">
    <location>
        <position position="86"/>
    </location>
    <ligand>
        <name>Zn(2+)</name>
        <dbReference type="ChEBI" id="CHEBI:29105"/>
        <label>2</label>
    </ligand>
</feature>
<evidence type="ECO:0000256" key="9">
    <source>
        <dbReference type="PIRSR" id="PIRSR005586-2"/>
    </source>
</evidence>
<dbReference type="PANTHER" id="PTHR11239">
    <property type="entry name" value="DNA-DIRECTED RNA POLYMERASE"/>
    <property type="match status" value="1"/>
</dbReference>
<comment type="similarity">
    <text evidence="7">Belongs to the archaeal rpoM/eukaryotic RPA12/RPB9/RPC11 RNA polymerase family.</text>
</comment>
<dbReference type="PIRSF" id="PIRSF005586">
    <property type="entry name" value="RNApol_RpoM"/>
    <property type="match status" value="1"/>
</dbReference>
<dbReference type="SUPFAM" id="SSF57783">
    <property type="entry name" value="Zinc beta-ribbon"/>
    <property type="match status" value="1"/>
</dbReference>
<dbReference type="InterPro" id="IPR012164">
    <property type="entry name" value="Rpa12/Rpb9/Rpc10/TFS"/>
</dbReference>
<dbReference type="EMBL" id="PDNA01000012">
    <property type="protein sequence ID" value="PGH26856.1"/>
    <property type="molecule type" value="Genomic_DNA"/>
</dbReference>
<keyword evidence="5 8" id="KW-0862">Zinc</keyword>
<dbReference type="PROSITE" id="PS51133">
    <property type="entry name" value="ZF_TFIIS_2"/>
    <property type="match status" value="1"/>
</dbReference>
<keyword evidence="6 7" id="KW-0539">Nucleus</keyword>
<keyword evidence="7" id="KW-0804">Transcription</keyword>
<evidence type="ECO:0000313" key="11">
    <source>
        <dbReference type="EMBL" id="PGH26856.1"/>
    </source>
</evidence>
<dbReference type="FunFam" id="2.20.25.10:FF:000024">
    <property type="entry name" value="DNA-directed RNA polymerase subunit"/>
    <property type="match status" value="1"/>
</dbReference>
<sequence>MSAIGSLIFCTDCGQLLSESTGDENAILICDLCGAKNKDTPPKTITSESKPNAFPSALRAKHSDLQALTADDRRKDAIIEYTCPGCGRPEMRFYTLQLRSADEGTTVFYSCECGHKYVFDRFSSLADYERLFF</sequence>
<evidence type="ECO:0000259" key="10">
    <source>
        <dbReference type="PROSITE" id="PS51133"/>
    </source>
</evidence>
<dbReference type="GO" id="GO:0006363">
    <property type="term" value="P:termination of RNA polymerase I transcription"/>
    <property type="evidence" value="ECO:0007669"/>
    <property type="project" value="TreeGrafter"/>
</dbReference>
<keyword evidence="12" id="KW-1185">Reference proteome</keyword>
<feature type="binding site" evidence="8">
    <location>
        <position position="111"/>
    </location>
    <ligand>
        <name>Zn(2+)</name>
        <dbReference type="ChEBI" id="CHEBI:29105"/>
        <label>2</label>
    </ligand>
</feature>
<evidence type="ECO:0000256" key="6">
    <source>
        <dbReference type="ARBA" id="ARBA00023242"/>
    </source>
</evidence>
<dbReference type="GO" id="GO:0003899">
    <property type="term" value="F:DNA-directed RNA polymerase activity"/>
    <property type="evidence" value="ECO:0007669"/>
    <property type="project" value="InterPro"/>
</dbReference>
<dbReference type="CDD" id="cd10507">
    <property type="entry name" value="Zn-ribbon_RPA12"/>
    <property type="match status" value="1"/>
</dbReference>
<evidence type="ECO:0000256" key="1">
    <source>
        <dbReference type="ARBA" id="ARBA00004604"/>
    </source>
</evidence>
<dbReference type="Proteomes" id="UP000224634">
    <property type="component" value="Unassembled WGS sequence"/>
</dbReference>
<dbReference type="Gene3D" id="2.20.25.10">
    <property type="match status" value="1"/>
</dbReference>
<name>A0A2B7YYV4_POLH7</name>
<comment type="caution">
    <text evidence="11">The sequence shown here is derived from an EMBL/GenBank/DDBJ whole genome shotgun (WGS) entry which is preliminary data.</text>
</comment>
<dbReference type="InterPro" id="IPR001222">
    <property type="entry name" value="Znf_TFIIS"/>
</dbReference>
<evidence type="ECO:0000256" key="2">
    <source>
        <dbReference type="ARBA" id="ARBA00022478"/>
    </source>
</evidence>
<dbReference type="OrthoDB" id="10056816at2759"/>
<organism evidence="11 12">
    <name type="scientific">Polytolypa hystricis (strain UAMH7299)</name>
    <dbReference type="NCBI Taxonomy" id="1447883"/>
    <lineage>
        <taxon>Eukaryota</taxon>
        <taxon>Fungi</taxon>
        <taxon>Dikarya</taxon>
        <taxon>Ascomycota</taxon>
        <taxon>Pezizomycotina</taxon>
        <taxon>Eurotiomycetes</taxon>
        <taxon>Eurotiomycetidae</taxon>
        <taxon>Onygenales</taxon>
        <taxon>Onygenales incertae sedis</taxon>
        <taxon>Polytolypa</taxon>
    </lineage>
</organism>
<feature type="binding site" evidence="8">
    <location>
        <position position="30"/>
    </location>
    <ligand>
        <name>Zn(2+)</name>
        <dbReference type="ChEBI" id="CHEBI:29105"/>
        <label>1</label>
    </ligand>
</feature>
<feature type="zinc finger region" description="C4-type" evidence="9">
    <location>
        <begin position="10"/>
        <end position="33"/>
    </location>
</feature>
<keyword evidence="2 7" id="KW-0240">DNA-directed RNA polymerase</keyword>
<accession>A0A2B7YYV4</accession>
<feature type="binding site" evidence="8">
    <location>
        <position position="113"/>
    </location>
    <ligand>
        <name>Zn(2+)</name>
        <dbReference type="ChEBI" id="CHEBI:29105"/>
        <label>2</label>
    </ligand>
</feature>
<dbReference type="GO" id="GO:0008270">
    <property type="term" value="F:zinc ion binding"/>
    <property type="evidence" value="ECO:0007669"/>
    <property type="project" value="UniProtKB-KW"/>
</dbReference>
<comment type="function">
    <text evidence="7">DNA-dependent RNA polymerase catalyzes the transcription of DNA into RNA using the four ribonucleoside triphosphates as substrates.</text>
</comment>
<keyword evidence="3 8" id="KW-0479">Metal-binding</keyword>
<feature type="binding site" evidence="8">
    <location>
        <position position="13"/>
    </location>
    <ligand>
        <name>Zn(2+)</name>
        <dbReference type="ChEBI" id="CHEBI:29105"/>
        <label>1</label>
    </ligand>
</feature>
<evidence type="ECO:0000256" key="5">
    <source>
        <dbReference type="ARBA" id="ARBA00022833"/>
    </source>
</evidence>
<dbReference type="AlphaFoldDB" id="A0A2B7YYV4"/>
<gene>
    <name evidence="11" type="ORF">AJ80_01437</name>
</gene>
<evidence type="ECO:0000256" key="7">
    <source>
        <dbReference type="PIRNR" id="PIRNR005586"/>
    </source>
</evidence>
<evidence type="ECO:0000256" key="3">
    <source>
        <dbReference type="ARBA" id="ARBA00022723"/>
    </source>
</evidence>
<dbReference type="STRING" id="1447883.A0A2B7YYV4"/>
<evidence type="ECO:0000313" key="12">
    <source>
        <dbReference type="Proteomes" id="UP000224634"/>
    </source>
</evidence>
<dbReference type="Pfam" id="PF01096">
    <property type="entry name" value="Zn_ribbon_TFIIS"/>
    <property type="match status" value="1"/>
</dbReference>
<dbReference type="PANTHER" id="PTHR11239:SF14">
    <property type="entry name" value="DNA-DIRECTED RNA POLYMERASE I SUBUNIT RPA12"/>
    <property type="match status" value="1"/>
</dbReference>
<dbReference type="GO" id="GO:0003676">
    <property type="term" value="F:nucleic acid binding"/>
    <property type="evidence" value="ECO:0007669"/>
    <property type="project" value="InterPro"/>
</dbReference>
<feature type="binding site" evidence="8">
    <location>
        <position position="10"/>
    </location>
    <ligand>
        <name>Zn(2+)</name>
        <dbReference type="ChEBI" id="CHEBI:29105"/>
        <label>1</label>
    </ligand>
</feature>
<dbReference type="GO" id="GO:0005736">
    <property type="term" value="C:RNA polymerase I complex"/>
    <property type="evidence" value="ECO:0007669"/>
    <property type="project" value="TreeGrafter"/>
</dbReference>
<proteinExistence type="inferred from homology"/>